<keyword evidence="1" id="KW-0472">Membrane</keyword>
<feature type="transmembrane region" description="Helical" evidence="1">
    <location>
        <begin position="75"/>
        <end position="92"/>
    </location>
</feature>
<name>A0A371R8B0_9PROT</name>
<organism evidence="2 3">
    <name type="scientific">Parvularcula marina</name>
    <dbReference type="NCBI Taxonomy" id="2292771"/>
    <lineage>
        <taxon>Bacteria</taxon>
        <taxon>Pseudomonadati</taxon>
        <taxon>Pseudomonadota</taxon>
        <taxon>Alphaproteobacteria</taxon>
        <taxon>Parvularculales</taxon>
        <taxon>Parvularculaceae</taxon>
        <taxon>Parvularcula</taxon>
    </lineage>
</organism>
<dbReference type="Pfam" id="PF04304">
    <property type="entry name" value="DUF454"/>
    <property type="match status" value="1"/>
</dbReference>
<proteinExistence type="predicted"/>
<comment type="caution">
    <text evidence="2">The sequence shown here is derived from an EMBL/GenBank/DDBJ whole genome shotgun (WGS) entry which is preliminary data.</text>
</comment>
<protein>
    <submittedName>
        <fullName evidence="2">DUF454 domain-containing protein</fullName>
    </submittedName>
</protein>
<dbReference type="RefSeq" id="WP_116393421.1">
    <property type="nucleotide sequence ID" value="NZ_QUQO01000002.1"/>
</dbReference>
<dbReference type="GO" id="GO:0005886">
    <property type="term" value="C:plasma membrane"/>
    <property type="evidence" value="ECO:0007669"/>
    <property type="project" value="TreeGrafter"/>
</dbReference>
<keyword evidence="3" id="KW-1185">Reference proteome</keyword>
<dbReference type="InParanoid" id="A0A371R8B0"/>
<dbReference type="OrthoDB" id="9816293at2"/>
<gene>
    <name evidence="2" type="ORF">DX908_15675</name>
</gene>
<dbReference type="PANTHER" id="PTHR35813">
    <property type="entry name" value="INNER MEMBRANE PROTEIN YBAN"/>
    <property type="match status" value="1"/>
</dbReference>
<keyword evidence="1" id="KW-1133">Transmembrane helix</keyword>
<sequence>MTPKRALWLLLGMVAVGLGAVGVVLPLLPTTPFLLFAAFAFARSSERWHQWLVHHQIFGSLIEDWNRYGAISRSAKTVSVLSMLAVVLISVALKVPALVLAVQAMVLMMVAIFVLSRPSPPSMDD</sequence>
<evidence type="ECO:0000313" key="3">
    <source>
        <dbReference type="Proteomes" id="UP000264589"/>
    </source>
</evidence>
<evidence type="ECO:0000313" key="2">
    <source>
        <dbReference type="EMBL" id="RFB01706.1"/>
    </source>
</evidence>
<dbReference type="AlphaFoldDB" id="A0A371R8B0"/>
<dbReference type="InterPro" id="IPR007401">
    <property type="entry name" value="DUF454"/>
</dbReference>
<dbReference type="PIRSF" id="PIRSF016789">
    <property type="entry name" value="DUF454"/>
    <property type="match status" value="1"/>
</dbReference>
<keyword evidence="1" id="KW-0812">Transmembrane</keyword>
<dbReference type="EMBL" id="QUQO01000002">
    <property type="protein sequence ID" value="RFB01706.1"/>
    <property type="molecule type" value="Genomic_DNA"/>
</dbReference>
<reference evidence="2 3" key="1">
    <citation type="submission" date="2018-08" db="EMBL/GenBank/DDBJ databases">
        <title>Parvularcula sp. SM1705, isolated from surface water of the South Sea China.</title>
        <authorList>
            <person name="Sun L."/>
        </authorList>
    </citation>
    <scope>NUCLEOTIDE SEQUENCE [LARGE SCALE GENOMIC DNA]</scope>
    <source>
        <strain evidence="2 3">SM1705</strain>
    </source>
</reference>
<dbReference type="PANTHER" id="PTHR35813:SF1">
    <property type="entry name" value="INNER MEMBRANE PROTEIN YBAN"/>
    <property type="match status" value="1"/>
</dbReference>
<evidence type="ECO:0000256" key="1">
    <source>
        <dbReference type="SAM" id="Phobius"/>
    </source>
</evidence>
<feature type="transmembrane region" description="Helical" evidence="1">
    <location>
        <begin position="6"/>
        <end position="39"/>
    </location>
</feature>
<dbReference type="Proteomes" id="UP000264589">
    <property type="component" value="Unassembled WGS sequence"/>
</dbReference>
<accession>A0A371R8B0</accession>
<dbReference type="FunCoup" id="A0A371R8B0">
    <property type="interactions" value="44"/>
</dbReference>